<accession>A0A8S9PCG9</accession>
<name>A0A8S9PCG9_BRACR</name>
<organism evidence="1 2">
    <name type="scientific">Brassica cretica</name>
    <name type="common">Mustard</name>
    <dbReference type="NCBI Taxonomy" id="69181"/>
    <lineage>
        <taxon>Eukaryota</taxon>
        <taxon>Viridiplantae</taxon>
        <taxon>Streptophyta</taxon>
        <taxon>Embryophyta</taxon>
        <taxon>Tracheophyta</taxon>
        <taxon>Spermatophyta</taxon>
        <taxon>Magnoliopsida</taxon>
        <taxon>eudicotyledons</taxon>
        <taxon>Gunneridae</taxon>
        <taxon>Pentapetalae</taxon>
        <taxon>rosids</taxon>
        <taxon>malvids</taxon>
        <taxon>Brassicales</taxon>
        <taxon>Brassicaceae</taxon>
        <taxon>Brassiceae</taxon>
        <taxon>Brassica</taxon>
    </lineage>
</organism>
<dbReference type="AlphaFoldDB" id="A0A8S9PCG9"/>
<comment type="caution">
    <text evidence="1">The sequence shown here is derived from an EMBL/GenBank/DDBJ whole genome shotgun (WGS) entry which is preliminary data.</text>
</comment>
<dbReference type="EMBL" id="QGKX02001521">
    <property type="protein sequence ID" value="KAF3512795.1"/>
    <property type="molecule type" value="Genomic_DNA"/>
</dbReference>
<reference evidence="1" key="1">
    <citation type="submission" date="2019-12" db="EMBL/GenBank/DDBJ databases">
        <title>Genome sequencing and annotation of Brassica cretica.</title>
        <authorList>
            <person name="Studholme D.J."/>
            <person name="Sarris P."/>
        </authorList>
    </citation>
    <scope>NUCLEOTIDE SEQUENCE</scope>
    <source>
        <strain evidence="1">PFS-109/04</strain>
        <tissue evidence="1">Leaf</tissue>
    </source>
</reference>
<evidence type="ECO:0000313" key="2">
    <source>
        <dbReference type="Proteomes" id="UP000712600"/>
    </source>
</evidence>
<sequence>MALGGWLGIHCYRITYLSLTLERTSCVGNVNRLQEVRSRIIIGHGTIWFALSDLLPVTEH</sequence>
<protein>
    <submittedName>
        <fullName evidence="1">Uncharacterized protein</fullName>
    </submittedName>
</protein>
<proteinExistence type="predicted"/>
<dbReference type="Proteomes" id="UP000712600">
    <property type="component" value="Unassembled WGS sequence"/>
</dbReference>
<gene>
    <name evidence="1" type="ORF">F2Q69_00001113</name>
</gene>
<evidence type="ECO:0000313" key="1">
    <source>
        <dbReference type="EMBL" id="KAF3512795.1"/>
    </source>
</evidence>